<dbReference type="HAMAP" id="MF_00037">
    <property type="entry name" value="MurB"/>
    <property type="match status" value="1"/>
</dbReference>
<keyword evidence="15" id="KW-0961">Cell wall biogenesis/degradation</keyword>
<comment type="caution">
    <text evidence="18">The sequence shown here is derived from an EMBL/GenBank/DDBJ whole genome shotgun (WGS) entry which is preliminary data.</text>
</comment>
<dbReference type="GO" id="GO:0008360">
    <property type="term" value="P:regulation of cell shape"/>
    <property type="evidence" value="ECO:0007669"/>
    <property type="project" value="UniProtKB-KW"/>
</dbReference>
<dbReference type="EC" id="1.3.1.98" evidence="5"/>
<gene>
    <name evidence="18" type="ORF">KFK09_008305</name>
</gene>
<keyword evidence="14" id="KW-0131">Cell cycle</keyword>
<keyword evidence="11" id="KW-0133">Cell shape</keyword>
<comment type="cofactor">
    <cofactor evidence="1">
        <name>FAD</name>
        <dbReference type="ChEBI" id="CHEBI:57692"/>
    </cofactor>
</comment>
<dbReference type="Pfam" id="PF01565">
    <property type="entry name" value="FAD_binding_4"/>
    <property type="match status" value="1"/>
</dbReference>
<keyword evidence="12" id="KW-0573">Peptidoglycan synthesis</keyword>
<dbReference type="SUPFAM" id="SSF56176">
    <property type="entry name" value="FAD-binding/transporter-associated domain-like"/>
    <property type="match status" value="1"/>
</dbReference>
<dbReference type="InterPro" id="IPR036318">
    <property type="entry name" value="FAD-bd_PCMH-like_sf"/>
</dbReference>
<dbReference type="Gene3D" id="3.30.465.10">
    <property type="match status" value="1"/>
</dbReference>
<dbReference type="Proteomes" id="UP000829196">
    <property type="component" value="Unassembled WGS sequence"/>
</dbReference>
<keyword evidence="6" id="KW-0963">Cytoplasm</keyword>
<dbReference type="OrthoDB" id="66620at2759"/>
<feature type="domain" description="FAD-binding PCMH-type" evidence="17">
    <location>
        <begin position="59"/>
        <end position="229"/>
    </location>
</feature>
<comment type="subcellular location">
    <subcellularLocation>
        <location evidence="3">Cytoplasm</location>
    </subcellularLocation>
</comment>
<dbReference type="Gene3D" id="3.30.43.10">
    <property type="entry name" value="Uridine Diphospho-n-acetylenolpyruvylglucosamine Reductase, domain 2"/>
    <property type="match status" value="1"/>
</dbReference>
<dbReference type="PROSITE" id="PS51387">
    <property type="entry name" value="FAD_PCMH"/>
    <property type="match status" value="1"/>
</dbReference>
<dbReference type="EMBL" id="JAGYWB010000007">
    <property type="protein sequence ID" value="KAI0515639.1"/>
    <property type="molecule type" value="Genomic_DNA"/>
</dbReference>
<evidence type="ECO:0000256" key="4">
    <source>
        <dbReference type="ARBA" id="ARBA00004752"/>
    </source>
</evidence>
<evidence type="ECO:0000256" key="11">
    <source>
        <dbReference type="ARBA" id="ARBA00022960"/>
    </source>
</evidence>
<evidence type="ECO:0000256" key="15">
    <source>
        <dbReference type="ARBA" id="ARBA00023316"/>
    </source>
</evidence>
<evidence type="ECO:0000256" key="13">
    <source>
        <dbReference type="ARBA" id="ARBA00023002"/>
    </source>
</evidence>
<evidence type="ECO:0000256" key="8">
    <source>
        <dbReference type="ARBA" id="ARBA00022630"/>
    </source>
</evidence>
<protein>
    <recommendedName>
        <fullName evidence="5">UDP-N-acetylmuramate dehydrogenase</fullName>
        <ecNumber evidence="5">1.3.1.98</ecNumber>
    </recommendedName>
</protein>
<evidence type="ECO:0000256" key="9">
    <source>
        <dbReference type="ARBA" id="ARBA00022827"/>
    </source>
</evidence>
<name>A0A8T3BMD3_DENNO</name>
<comment type="pathway">
    <text evidence="4">Cell wall biogenesis; peptidoglycan biosynthesis.</text>
</comment>
<dbReference type="GO" id="GO:0008762">
    <property type="term" value="F:UDP-N-acetylmuramate dehydrogenase activity"/>
    <property type="evidence" value="ECO:0007669"/>
    <property type="project" value="UniProtKB-EC"/>
</dbReference>
<dbReference type="NCBIfam" id="NF010480">
    <property type="entry name" value="PRK13905.1"/>
    <property type="match status" value="1"/>
</dbReference>
<dbReference type="InterPro" id="IPR016169">
    <property type="entry name" value="FAD-bd_PCMH_sub2"/>
</dbReference>
<keyword evidence="9" id="KW-0274">FAD</keyword>
<keyword evidence="7" id="KW-0132">Cell division</keyword>
<evidence type="ECO:0000256" key="7">
    <source>
        <dbReference type="ARBA" id="ARBA00022618"/>
    </source>
</evidence>
<dbReference type="InterPro" id="IPR016166">
    <property type="entry name" value="FAD-bd_PCMH"/>
</dbReference>
<dbReference type="InterPro" id="IPR011601">
    <property type="entry name" value="MurB_C"/>
</dbReference>
<dbReference type="Pfam" id="PF02873">
    <property type="entry name" value="MurB_C"/>
    <property type="match status" value="1"/>
</dbReference>
<dbReference type="PANTHER" id="PTHR21071:SF4">
    <property type="entry name" value="UDP-N-ACETYLENOLPYRUVOYLGLUCOSAMINE REDUCTASE"/>
    <property type="match status" value="1"/>
</dbReference>
<dbReference type="GO" id="GO:0051301">
    <property type="term" value="P:cell division"/>
    <property type="evidence" value="ECO:0007669"/>
    <property type="project" value="UniProtKB-KW"/>
</dbReference>
<dbReference type="GO" id="GO:0071949">
    <property type="term" value="F:FAD binding"/>
    <property type="evidence" value="ECO:0007669"/>
    <property type="project" value="InterPro"/>
</dbReference>
<evidence type="ECO:0000256" key="5">
    <source>
        <dbReference type="ARBA" id="ARBA00012518"/>
    </source>
</evidence>
<dbReference type="GO" id="GO:0071555">
    <property type="term" value="P:cell wall organization"/>
    <property type="evidence" value="ECO:0007669"/>
    <property type="project" value="UniProtKB-KW"/>
</dbReference>
<dbReference type="GO" id="GO:0005829">
    <property type="term" value="C:cytosol"/>
    <property type="evidence" value="ECO:0007669"/>
    <property type="project" value="TreeGrafter"/>
</dbReference>
<dbReference type="InterPro" id="IPR036635">
    <property type="entry name" value="MurB_C_sf"/>
</dbReference>
<dbReference type="InterPro" id="IPR006094">
    <property type="entry name" value="Oxid_FAD_bind_N"/>
</dbReference>
<reference evidence="18" key="1">
    <citation type="journal article" date="2022" name="Front. Genet.">
        <title>Chromosome-Scale Assembly of the Dendrobium nobile Genome Provides Insights Into the Molecular Mechanism of the Biosynthesis of the Medicinal Active Ingredient of Dendrobium.</title>
        <authorList>
            <person name="Xu Q."/>
            <person name="Niu S.-C."/>
            <person name="Li K.-L."/>
            <person name="Zheng P.-J."/>
            <person name="Zhang X.-J."/>
            <person name="Jia Y."/>
            <person name="Liu Y."/>
            <person name="Niu Y.-X."/>
            <person name="Yu L.-H."/>
            <person name="Chen D.-F."/>
            <person name="Zhang G.-Q."/>
        </authorList>
    </citation>
    <scope>NUCLEOTIDE SEQUENCE</scope>
    <source>
        <tissue evidence="18">Leaf</tissue>
    </source>
</reference>
<dbReference type="NCBIfam" id="TIGR00179">
    <property type="entry name" value="murB"/>
    <property type="match status" value="1"/>
</dbReference>
<comment type="function">
    <text evidence="2">Cell wall formation.</text>
</comment>
<keyword evidence="19" id="KW-1185">Reference proteome</keyword>
<keyword evidence="8" id="KW-0285">Flavoprotein</keyword>
<dbReference type="AlphaFoldDB" id="A0A8T3BMD3"/>
<evidence type="ECO:0000256" key="6">
    <source>
        <dbReference type="ARBA" id="ARBA00022490"/>
    </source>
</evidence>
<evidence type="ECO:0000256" key="1">
    <source>
        <dbReference type="ARBA" id="ARBA00001974"/>
    </source>
</evidence>
<evidence type="ECO:0000256" key="3">
    <source>
        <dbReference type="ARBA" id="ARBA00004496"/>
    </source>
</evidence>
<dbReference type="InterPro" id="IPR003170">
    <property type="entry name" value="MurB"/>
</dbReference>
<comment type="catalytic activity">
    <reaction evidence="16">
        <text>UDP-N-acetyl-alpha-D-muramate + NADP(+) = UDP-N-acetyl-3-O-(1-carboxyvinyl)-alpha-D-glucosamine + NADPH + H(+)</text>
        <dbReference type="Rhea" id="RHEA:12248"/>
        <dbReference type="ChEBI" id="CHEBI:15378"/>
        <dbReference type="ChEBI" id="CHEBI:57783"/>
        <dbReference type="ChEBI" id="CHEBI:58349"/>
        <dbReference type="ChEBI" id="CHEBI:68483"/>
        <dbReference type="ChEBI" id="CHEBI:70757"/>
        <dbReference type="EC" id="1.3.1.98"/>
    </reaction>
</comment>
<evidence type="ECO:0000313" key="19">
    <source>
        <dbReference type="Proteomes" id="UP000829196"/>
    </source>
</evidence>
<proteinExistence type="inferred from homology"/>
<dbReference type="SMR" id="A0A8T3BMD3"/>
<evidence type="ECO:0000256" key="12">
    <source>
        <dbReference type="ARBA" id="ARBA00022984"/>
    </source>
</evidence>
<dbReference type="PANTHER" id="PTHR21071">
    <property type="entry name" value="UDP-N-ACETYLENOLPYRUVOYLGLUCOSAMINE REDUCTASE"/>
    <property type="match status" value="1"/>
</dbReference>
<accession>A0A8T3BMD3</accession>
<dbReference type="Gene3D" id="3.90.78.10">
    <property type="entry name" value="UDP-N-acetylenolpyruvoylglucosamine reductase, C-terminal domain"/>
    <property type="match status" value="1"/>
</dbReference>
<evidence type="ECO:0000313" key="18">
    <source>
        <dbReference type="EMBL" id="KAI0515639.1"/>
    </source>
</evidence>
<keyword evidence="10" id="KW-0521">NADP</keyword>
<evidence type="ECO:0000256" key="16">
    <source>
        <dbReference type="ARBA" id="ARBA00048914"/>
    </source>
</evidence>
<dbReference type="InterPro" id="IPR016167">
    <property type="entry name" value="FAD-bd_PCMH_sub1"/>
</dbReference>
<sequence>MAMGSLFPLHPISTAAGAAASDRLLFLPPLPTPDLAESSAGIDVGNRKLKLLRDLSTFGIGGPCSFFIEATRPAHLISAARLARSRSLPLLILGRGSNCLFSDRGFDGLVVLNRSSIDETVEVVGTGRVRVGSGYPFNRLGVRTAVEGWGGLEFAGGIPGTVGGAAFMNAGANGQETAEVVESVEVVNREGEVRVLGKEDLRFGYRWSSLQEMDDLAAILAVTFRLRPAPAARNRQREFLERRRKTQPISERSAGSVFRNPAGCGVAAGELIEIAGLKGCVIGGAKVSELHANFIINTGGATAKDVLALIAFVKDKVDRMFGIELKEEIRYVPYSSA</sequence>
<evidence type="ECO:0000256" key="14">
    <source>
        <dbReference type="ARBA" id="ARBA00023306"/>
    </source>
</evidence>
<organism evidence="18 19">
    <name type="scientific">Dendrobium nobile</name>
    <name type="common">Orchid</name>
    <dbReference type="NCBI Taxonomy" id="94219"/>
    <lineage>
        <taxon>Eukaryota</taxon>
        <taxon>Viridiplantae</taxon>
        <taxon>Streptophyta</taxon>
        <taxon>Embryophyta</taxon>
        <taxon>Tracheophyta</taxon>
        <taxon>Spermatophyta</taxon>
        <taxon>Magnoliopsida</taxon>
        <taxon>Liliopsida</taxon>
        <taxon>Asparagales</taxon>
        <taxon>Orchidaceae</taxon>
        <taxon>Epidendroideae</taxon>
        <taxon>Malaxideae</taxon>
        <taxon>Dendrobiinae</taxon>
        <taxon>Dendrobium</taxon>
    </lineage>
</organism>
<dbReference type="SUPFAM" id="SSF56194">
    <property type="entry name" value="Uridine diphospho-N-Acetylenolpyruvylglucosamine reductase, MurB, C-terminal domain"/>
    <property type="match status" value="1"/>
</dbReference>
<keyword evidence="13" id="KW-0560">Oxidoreductase</keyword>
<evidence type="ECO:0000256" key="2">
    <source>
        <dbReference type="ARBA" id="ARBA00003921"/>
    </source>
</evidence>
<evidence type="ECO:0000256" key="10">
    <source>
        <dbReference type="ARBA" id="ARBA00022857"/>
    </source>
</evidence>
<evidence type="ECO:0000259" key="17">
    <source>
        <dbReference type="PROSITE" id="PS51387"/>
    </source>
</evidence>